<evidence type="ECO:0000313" key="3">
    <source>
        <dbReference type="EMBL" id="MDT0396422.1"/>
    </source>
</evidence>
<evidence type="ECO:0000313" key="4">
    <source>
        <dbReference type="Proteomes" id="UP001183881"/>
    </source>
</evidence>
<organism evidence="3 4">
    <name type="scientific">Streptomyces edwardsiae</name>
    <dbReference type="NCBI Taxonomy" id="3075527"/>
    <lineage>
        <taxon>Bacteria</taxon>
        <taxon>Bacillati</taxon>
        <taxon>Actinomycetota</taxon>
        <taxon>Actinomycetes</taxon>
        <taxon>Kitasatosporales</taxon>
        <taxon>Streptomycetaceae</taxon>
        <taxon>Streptomyces</taxon>
    </lineage>
</organism>
<dbReference type="Proteomes" id="UP001183881">
    <property type="component" value="Unassembled WGS sequence"/>
</dbReference>
<proteinExistence type="predicted"/>
<keyword evidence="4" id="KW-1185">Reference proteome</keyword>
<reference evidence="4" key="1">
    <citation type="submission" date="2023-07" db="EMBL/GenBank/DDBJ databases">
        <title>30 novel species of actinomycetes from the DSMZ collection.</title>
        <authorList>
            <person name="Nouioui I."/>
        </authorList>
    </citation>
    <scope>NUCLEOTIDE SEQUENCE [LARGE SCALE GENOMIC DNA]</scope>
    <source>
        <strain evidence="4">DSM 41636</strain>
    </source>
</reference>
<accession>A0ABU2PW68</accession>
<dbReference type="EMBL" id="JAVRFA010000019">
    <property type="protein sequence ID" value="MDT0396422.1"/>
    <property type="molecule type" value="Genomic_DNA"/>
</dbReference>
<dbReference type="InterPro" id="IPR001845">
    <property type="entry name" value="HTH_ArsR_DNA-bd_dom"/>
</dbReference>
<feature type="domain" description="HTH arsR-type" evidence="2">
    <location>
        <begin position="261"/>
        <end position="330"/>
    </location>
</feature>
<dbReference type="InterPro" id="IPR036388">
    <property type="entry name" value="WH-like_DNA-bd_sf"/>
</dbReference>
<sequence>MLRIHFSDVDLARTKVAAAPDPLWEAAASLHRLQVRRGRWAYAGWYRTARERMQAQGLERLVRGVLLPLYPRAAYFPDFLTPAQGVGDWDSGAEALLATPPRRVHEEITLLDRTVGAPAWAARLTGLKERREFVRVLRTYYEAVVLPHKEQMLARVESERAARRHGLLDGGVEGMLAGLGPMMRWRPPVLEVSYPKQAADRDLYLKGRGITLVPSYFNWGEPVAYADPGLPPVLWYSLLHEPEARRTGAGEPGRPLTNLLGRARAIALHTASTGATTGEIARAAGVSASAASRHAGALRDAGLVTTVRNGPSVLHTLTPTGAAVLRAALRPAGGDTGRDASTRAVPPPAG</sequence>
<comment type="caution">
    <text evidence="3">The sequence shown here is derived from an EMBL/GenBank/DDBJ whole genome shotgun (WGS) entry which is preliminary data.</text>
</comment>
<evidence type="ECO:0000259" key="2">
    <source>
        <dbReference type="SMART" id="SM00418"/>
    </source>
</evidence>
<dbReference type="Pfam" id="PF01022">
    <property type="entry name" value="HTH_5"/>
    <property type="match status" value="1"/>
</dbReference>
<dbReference type="Gene3D" id="1.10.10.10">
    <property type="entry name" value="Winged helix-like DNA-binding domain superfamily/Winged helix DNA-binding domain"/>
    <property type="match status" value="1"/>
</dbReference>
<feature type="region of interest" description="Disordered" evidence="1">
    <location>
        <begin position="330"/>
        <end position="350"/>
    </location>
</feature>
<dbReference type="SUPFAM" id="SSF46785">
    <property type="entry name" value="Winged helix' DNA-binding domain"/>
    <property type="match status" value="1"/>
</dbReference>
<dbReference type="InterPro" id="IPR036390">
    <property type="entry name" value="WH_DNA-bd_sf"/>
</dbReference>
<name>A0ABU2PW68_9ACTN</name>
<protein>
    <submittedName>
        <fullName evidence="3">Helix-turn-helix domain-containing protein</fullName>
    </submittedName>
</protein>
<gene>
    <name evidence="3" type="ORF">RM705_17260</name>
</gene>
<dbReference type="SMART" id="SM00418">
    <property type="entry name" value="HTH_ARSR"/>
    <property type="match status" value="1"/>
</dbReference>
<dbReference type="RefSeq" id="WP_311644812.1">
    <property type="nucleotide sequence ID" value="NZ_JAVRFA010000019.1"/>
</dbReference>
<evidence type="ECO:0000256" key="1">
    <source>
        <dbReference type="SAM" id="MobiDB-lite"/>
    </source>
</evidence>